<reference evidence="2" key="1">
    <citation type="journal article" date="2020" name="Fungal Divers.">
        <title>Resolving the Mortierellaceae phylogeny through synthesis of multi-gene phylogenetics and phylogenomics.</title>
        <authorList>
            <person name="Vandepol N."/>
            <person name="Liber J."/>
            <person name="Desiro A."/>
            <person name="Na H."/>
            <person name="Kennedy M."/>
            <person name="Barry K."/>
            <person name="Grigoriev I.V."/>
            <person name="Miller A.N."/>
            <person name="O'Donnell K."/>
            <person name="Stajich J.E."/>
            <person name="Bonito G."/>
        </authorList>
    </citation>
    <scope>NUCLEOTIDE SEQUENCE</scope>
    <source>
        <strain evidence="2">KOD948</strain>
    </source>
</reference>
<organism evidence="2 3">
    <name type="scientific">Mortierella polycephala</name>
    <dbReference type="NCBI Taxonomy" id="41804"/>
    <lineage>
        <taxon>Eukaryota</taxon>
        <taxon>Fungi</taxon>
        <taxon>Fungi incertae sedis</taxon>
        <taxon>Mucoromycota</taxon>
        <taxon>Mortierellomycotina</taxon>
        <taxon>Mortierellomycetes</taxon>
        <taxon>Mortierellales</taxon>
        <taxon>Mortierellaceae</taxon>
        <taxon>Mortierella</taxon>
    </lineage>
</organism>
<dbReference type="OrthoDB" id="5563016at2759"/>
<feature type="region of interest" description="Disordered" evidence="1">
    <location>
        <begin position="192"/>
        <end position="215"/>
    </location>
</feature>
<feature type="region of interest" description="Disordered" evidence="1">
    <location>
        <begin position="1"/>
        <end position="38"/>
    </location>
</feature>
<feature type="region of interest" description="Disordered" evidence="1">
    <location>
        <begin position="83"/>
        <end position="114"/>
    </location>
</feature>
<keyword evidence="3" id="KW-1185">Reference proteome</keyword>
<dbReference type="PANTHER" id="PTHR12751">
    <property type="entry name" value="PHOSPHATASE AND ACTIN REGULATOR PHACTR"/>
    <property type="match status" value="1"/>
</dbReference>
<evidence type="ECO:0000313" key="3">
    <source>
        <dbReference type="Proteomes" id="UP000726737"/>
    </source>
</evidence>
<feature type="compositionally biased region" description="Polar residues" evidence="1">
    <location>
        <begin position="395"/>
        <end position="412"/>
    </location>
</feature>
<dbReference type="PANTHER" id="PTHR12751:SF18">
    <property type="entry name" value="PHOSPHATASE AND ACTIN REGULATOR 1"/>
    <property type="match status" value="1"/>
</dbReference>
<gene>
    <name evidence="2" type="primary">BNI4</name>
    <name evidence="2" type="ORF">BG011_002711</name>
</gene>
<proteinExistence type="predicted"/>
<dbReference type="EMBL" id="JAAAJA010000019">
    <property type="protein sequence ID" value="KAG0266303.1"/>
    <property type="molecule type" value="Genomic_DNA"/>
</dbReference>
<dbReference type="GO" id="GO:0030036">
    <property type="term" value="P:actin cytoskeleton organization"/>
    <property type="evidence" value="ECO:0007669"/>
    <property type="project" value="TreeGrafter"/>
</dbReference>
<feature type="region of interest" description="Disordered" evidence="1">
    <location>
        <begin position="584"/>
        <end position="670"/>
    </location>
</feature>
<name>A0A9P6UA56_9FUNG</name>
<feature type="region of interest" description="Disordered" evidence="1">
    <location>
        <begin position="323"/>
        <end position="412"/>
    </location>
</feature>
<comment type="caution">
    <text evidence="2">The sequence shown here is derived from an EMBL/GenBank/DDBJ whole genome shotgun (WGS) entry which is preliminary data.</text>
</comment>
<feature type="compositionally biased region" description="Low complexity" evidence="1">
    <location>
        <begin position="642"/>
        <end position="657"/>
    </location>
</feature>
<protein>
    <submittedName>
        <fullName evidence="2">Bud neck involved protein</fullName>
    </submittedName>
</protein>
<dbReference type="GO" id="GO:0003779">
    <property type="term" value="F:actin binding"/>
    <property type="evidence" value="ECO:0007669"/>
    <property type="project" value="TreeGrafter"/>
</dbReference>
<evidence type="ECO:0000256" key="1">
    <source>
        <dbReference type="SAM" id="MobiDB-lite"/>
    </source>
</evidence>
<dbReference type="AlphaFoldDB" id="A0A9P6UA56"/>
<evidence type="ECO:0000313" key="2">
    <source>
        <dbReference type="EMBL" id="KAG0266303.1"/>
    </source>
</evidence>
<sequence>MNSSTSANEPWRPASSHLEFQQQQQSQHNTVRKKTSFASKIRRVFNKPNGIASTKGHELVAGNMNISQQHQVLEDVISMTSRDEGSRSFHPGSLMEQHRGSVSSSSSAETMSVGQGEVGVITPLTSPEMSPLGSPRLKYASLPSGPEAAAVPEVMNLQLPASSVIMSEPDSRRPSAVNASLPAFVNTPVATAADSVPTTNSAEKRQSLEPTPTRTVKKRLSFASITSFFQPRGSEAATAQAMKKKQQRSSSVPNVEHPLMIVGRQIAGFQRRHSLNDMESSGKGYAKQQESPYKNIAPSWDKDCVSTNAAETTAAVLSVSVNKPSDHKASSSTKSKIHSVFGKQIRKKNKNNKGEVASESLSEEPAAVVLRTKPLRSALVRRPQRTPSIKRGPSYRTSIYEQSPPSQFRYDSQASIPGRRFSQCESMANHSPDVGANSRQSSLEEQKQQQQTSRVGERIVGPTRHRRQSSISSRQASQLGYHPANDRRRSYRYSTSEEFDAMQYSDIMTPEHYSQQPQIQSPQIHQQRQQSLFQGVYNHQHPNDYEMFSRQSAQGIHPMAAVPPFSQEVEAMFMPHHDQISSVAAEEGSVTPIPGVAESYPIPSPSPQKNSPPTSPANGSNITIAPTVTSRNPAVANHPHRSSSYQQGDSGSSGTGYNSHRNSFVVPPAGRPSVDQALIIETQSACHQHNFQQQQQIQIQQQMHAQQQRQQQQQQQTFTASSVPHTLLQDPFAPYSHPFQFNKQQCTSPQRPFSYHQQYPEHYMNRFNQFGMTAPPGSPPSPELLRPVRQLHFSPEPKIHITWTADQYDRSSDPNITAHRLTPAVAQKIKLELNQFKSQEMIVHQESRANTHFFV</sequence>
<dbReference type="Proteomes" id="UP000726737">
    <property type="component" value="Unassembled WGS sequence"/>
</dbReference>
<accession>A0A9P6UA56</accession>
<feature type="compositionally biased region" description="Low complexity" evidence="1">
    <location>
        <begin position="469"/>
        <end position="478"/>
    </location>
</feature>
<feature type="region of interest" description="Disordered" evidence="1">
    <location>
        <begin position="425"/>
        <end position="491"/>
    </location>
</feature>
<feature type="compositionally biased region" description="Polar residues" evidence="1">
    <location>
        <begin position="607"/>
        <end position="632"/>
    </location>
</feature>